<dbReference type="InterPro" id="IPR029045">
    <property type="entry name" value="ClpP/crotonase-like_dom_sf"/>
</dbReference>
<dbReference type="InterPro" id="IPR004635">
    <property type="entry name" value="Pept_S49_SppA"/>
</dbReference>
<dbReference type="NCBIfam" id="TIGR00706">
    <property type="entry name" value="SppA_dom"/>
    <property type="match status" value="1"/>
</dbReference>
<proteinExistence type="inferred from homology"/>
<sequence>MVVFKLLKNVILFILKELASFAIKILIVVAILTGIFIKISGDREKKVARIKDDSYLELNLSSEVAEKGGMTLFAIEGENINFYNLLKILDSAERDSRIKGVILKSDDVALNRAQIEELSDKLTELKEAGKPVYAFSRVMDNRNYYLAVNANEIVMPPSRGSSIDLKGYYTESRYLKRLTDKVGIKYNVIHVGDYKAFGETYVREDMSPERKADLTRILDTIYDEFVARVAERRNLPRTILNRKILDGDFVLADPFKLKKERLIDSLEYYHEFLENRGIENVVGLGEYSKNIHSPKEVKDKIAVVYAEGNILYSAQRSPKAIITPENLIKELDMAGENPDVKGIVLRIDSPGGSALASEVINAKMKEIGKPIYISMGGTAASGGYYISSAGQKIYASRGTVTGSIGVVSIIPNFSEVSEKLGVNTEIIEKGKFSGIYSLFNEMTEEERERIYESSLGVYEEFKERVSGGRGIDSESLEKIAGGRVWLGEEAVENGLVDEIGGIEAAIEGMAEYLELEEYSVVEVRDEKPFERFFMSYSYMRGVYSRVMAVISGDEKAVVEENELLVRPVMYLPYKI</sequence>
<keyword evidence="8" id="KW-1133">Transmembrane helix</keyword>
<keyword evidence="11" id="KW-1185">Reference proteome</keyword>
<dbReference type="CDD" id="cd07018">
    <property type="entry name" value="S49_SppA_67K_type"/>
    <property type="match status" value="1"/>
</dbReference>
<protein>
    <submittedName>
        <fullName evidence="10">Signal peptide peptidase SppA</fullName>
    </submittedName>
</protein>
<dbReference type="Gene3D" id="3.90.226.10">
    <property type="entry name" value="2-enoyl-CoA Hydratase, Chain A, domain 1"/>
    <property type="match status" value="2"/>
</dbReference>
<comment type="caution">
    <text evidence="10">The sequence shown here is derived from an EMBL/GenBank/DDBJ whole genome shotgun (WGS) entry which is preliminary data.</text>
</comment>
<keyword evidence="5" id="KW-0720">Serine protease</keyword>
<feature type="transmembrane region" description="Helical" evidence="8">
    <location>
        <begin position="20"/>
        <end position="39"/>
    </location>
</feature>
<comment type="subcellular location">
    <subcellularLocation>
        <location evidence="1">Membrane</location>
    </subcellularLocation>
</comment>
<dbReference type="EMBL" id="BSDY01000011">
    <property type="protein sequence ID" value="GLI56891.1"/>
    <property type="molecule type" value="Genomic_DNA"/>
</dbReference>
<dbReference type="RefSeq" id="WP_281836284.1">
    <property type="nucleotide sequence ID" value="NZ_BSDY01000011.1"/>
</dbReference>
<evidence type="ECO:0000256" key="4">
    <source>
        <dbReference type="ARBA" id="ARBA00022801"/>
    </source>
</evidence>
<dbReference type="Gene3D" id="6.20.330.10">
    <property type="match status" value="1"/>
</dbReference>
<gene>
    <name evidence="10" type="ORF">PM10SUCC1_24050</name>
</gene>
<evidence type="ECO:0000256" key="2">
    <source>
        <dbReference type="ARBA" id="ARBA00008683"/>
    </source>
</evidence>
<evidence type="ECO:0000256" key="7">
    <source>
        <dbReference type="PIRSR" id="PIRSR001217-1"/>
    </source>
</evidence>
<evidence type="ECO:0000313" key="11">
    <source>
        <dbReference type="Proteomes" id="UP001144471"/>
    </source>
</evidence>
<dbReference type="SUPFAM" id="SSF52096">
    <property type="entry name" value="ClpP/crotonase"/>
    <property type="match status" value="2"/>
</dbReference>
<dbReference type="Pfam" id="PF01343">
    <property type="entry name" value="Peptidase_S49"/>
    <property type="match status" value="2"/>
</dbReference>
<dbReference type="InterPro" id="IPR047217">
    <property type="entry name" value="S49_SppA_67K_type_N"/>
</dbReference>
<dbReference type="InterPro" id="IPR047272">
    <property type="entry name" value="S49_SppA_C"/>
</dbReference>
<dbReference type="NCBIfam" id="TIGR00705">
    <property type="entry name" value="SppA_67K"/>
    <property type="match status" value="1"/>
</dbReference>
<dbReference type="InterPro" id="IPR002142">
    <property type="entry name" value="Peptidase_S49"/>
</dbReference>
<dbReference type="GO" id="GO:0008236">
    <property type="term" value="F:serine-type peptidase activity"/>
    <property type="evidence" value="ECO:0007669"/>
    <property type="project" value="UniProtKB-KW"/>
</dbReference>
<evidence type="ECO:0000259" key="9">
    <source>
        <dbReference type="Pfam" id="PF01343"/>
    </source>
</evidence>
<evidence type="ECO:0000313" key="10">
    <source>
        <dbReference type="EMBL" id="GLI56891.1"/>
    </source>
</evidence>
<comment type="similarity">
    <text evidence="2">Belongs to the peptidase S49 family.</text>
</comment>
<evidence type="ECO:0000256" key="5">
    <source>
        <dbReference type="ARBA" id="ARBA00022825"/>
    </source>
</evidence>
<dbReference type="AlphaFoldDB" id="A0A9W6GN83"/>
<reference evidence="10" key="1">
    <citation type="submission" date="2022-12" db="EMBL/GenBank/DDBJ databases">
        <title>Reference genome sequencing for broad-spectrum identification of bacterial and archaeal isolates by mass spectrometry.</title>
        <authorList>
            <person name="Sekiguchi Y."/>
            <person name="Tourlousse D.M."/>
        </authorList>
    </citation>
    <scope>NUCLEOTIDE SEQUENCE</scope>
    <source>
        <strain evidence="10">10succ1</strain>
    </source>
</reference>
<dbReference type="PIRSF" id="PIRSF001217">
    <property type="entry name" value="Protease_4_SppA"/>
    <property type="match status" value="1"/>
</dbReference>
<keyword evidence="4" id="KW-0378">Hydrolase</keyword>
<dbReference type="CDD" id="cd07023">
    <property type="entry name" value="S49_Sppa_N_C"/>
    <property type="match status" value="1"/>
</dbReference>
<evidence type="ECO:0000256" key="8">
    <source>
        <dbReference type="SAM" id="Phobius"/>
    </source>
</evidence>
<feature type="active site" description="Proton donor/acceptor" evidence="7">
    <location>
        <position position="195"/>
    </location>
</feature>
<dbReference type="PANTHER" id="PTHR33209:SF1">
    <property type="entry name" value="PEPTIDASE S49 DOMAIN-CONTAINING PROTEIN"/>
    <property type="match status" value="1"/>
</dbReference>
<dbReference type="GO" id="GO:0016020">
    <property type="term" value="C:membrane"/>
    <property type="evidence" value="ECO:0007669"/>
    <property type="project" value="UniProtKB-SubCell"/>
</dbReference>
<feature type="domain" description="Peptidase S49" evidence="9">
    <location>
        <begin position="365"/>
        <end position="514"/>
    </location>
</feature>
<organism evidence="10 11">
    <name type="scientific">Propionigenium maris DSM 9537</name>
    <dbReference type="NCBI Taxonomy" id="1123000"/>
    <lineage>
        <taxon>Bacteria</taxon>
        <taxon>Fusobacteriati</taxon>
        <taxon>Fusobacteriota</taxon>
        <taxon>Fusobacteriia</taxon>
        <taxon>Fusobacteriales</taxon>
        <taxon>Fusobacteriaceae</taxon>
        <taxon>Propionigenium</taxon>
    </lineage>
</organism>
<keyword evidence="8" id="KW-0812">Transmembrane</keyword>
<dbReference type="Proteomes" id="UP001144471">
    <property type="component" value="Unassembled WGS sequence"/>
</dbReference>
<feature type="active site" description="Nucleophile" evidence="7">
    <location>
        <position position="381"/>
    </location>
</feature>
<name>A0A9W6GN83_9FUSO</name>
<keyword evidence="3" id="KW-0645">Protease</keyword>
<dbReference type="GO" id="GO:0006465">
    <property type="term" value="P:signal peptide processing"/>
    <property type="evidence" value="ECO:0007669"/>
    <property type="project" value="InterPro"/>
</dbReference>
<dbReference type="InterPro" id="IPR004634">
    <property type="entry name" value="Pept_S49_pIV"/>
</dbReference>
<feature type="domain" description="Peptidase S49" evidence="9">
    <location>
        <begin position="125"/>
        <end position="241"/>
    </location>
</feature>
<dbReference type="PANTHER" id="PTHR33209">
    <property type="entry name" value="PROTEASE 4"/>
    <property type="match status" value="1"/>
</dbReference>
<evidence type="ECO:0000256" key="6">
    <source>
        <dbReference type="ARBA" id="ARBA00023136"/>
    </source>
</evidence>
<keyword evidence="6 8" id="KW-0472">Membrane</keyword>
<evidence type="ECO:0000256" key="3">
    <source>
        <dbReference type="ARBA" id="ARBA00022670"/>
    </source>
</evidence>
<accession>A0A9W6GN83</accession>
<evidence type="ECO:0000256" key="1">
    <source>
        <dbReference type="ARBA" id="ARBA00004370"/>
    </source>
</evidence>